<dbReference type="AlphaFoldDB" id="A0A7C3ZJM4"/>
<dbReference type="GO" id="GO:0007623">
    <property type="term" value="P:circadian rhythm"/>
    <property type="evidence" value="ECO:0007669"/>
    <property type="project" value="InterPro"/>
</dbReference>
<feature type="domain" description="KaiA C-terminal" evidence="5">
    <location>
        <begin position="200"/>
        <end position="308"/>
    </location>
</feature>
<dbReference type="InterPro" id="IPR020856">
    <property type="entry name" value="Circadian_clock_protein_KaiA_C"/>
</dbReference>
<dbReference type="PROSITE" id="PS51431">
    <property type="entry name" value="KAIA_C"/>
    <property type="match status" value="1"/>
</dbReference>
<dbReference type="Gene3D" id="3.40.50.2300">
    <property type="match status" value="1"/>
</dbReference>
<dbReference type="SUPFAM" id="SSF52172">
    <property type="entry name" value="CheY-like"/>
    <property type="match status" value="1"/>
</dbReference>
<dbReference type="Gene3D" id="1.10.1240.30">
    <property type="entry name" value="KaiA/RbsU domain"/>
    <property type="match status" value="1"/>
</dbReference>
<gene>
    <name evidence="6" type="ORF">ENR15_09285</name>
</gene>
<evidence type="ECO:0000259" key="5">
    <source>
        <dbReference type="PROSITE" id="PS51431"/>
    </source>
</evidence>
<proteinExistence type="predicted"/>
<protein>
    <recommendedName>
        <fullName evidence="2">Circadian clock oscillator protein KaiA</fullName>
    </recommendedName>
</protein>
<feature type="domain" description="KaiA N-terminal" evidence="4">
    <location>
        <begin position="1"/>
        <end position="190"/>
    </location>
</feature>
<dbReference type="EMBL" id="DSPX01000093">
    <property type="protein sequence ID" value="HGG00823.1"/>
    <property type="molecule type" value="Genomic_DNA"/>
</dbReference>
<organism evidence="6">
    <name type="scientific">Planktothricoides sp. SpSt-374</name>
    <dbReference type="NCBI Taxonomy" id="2282167"/>
    <lineage>
        <taxon>Bacteria</taxon>
        <taxon>Bacillati</taxon>
        <taxon>Cyanobacteriota</taxon>
        <taxon>Cyanophyceae</taxon>
        <taxon>Oscillatoriophycideae</taxon>
        <taxon>Oscillatoriales</taxon>
        <taxon>Oscillatoriaceae</taxon>
        <taxon>Planktothricoides</taxon>
    </lineage>
</organism>
<dbReference type="Pfam" id="PF21714">
    <property type="entry name" value="KaiA_N"/>
    <property type="match status" value="1"/>
</dbReference>
<evidence type="ECO:0000256" key="2">
    <source>
        <dbReference type="ARBA" id="ARBA00034852"/>
    </source>
</evidence>
<evidence type="ECO:0000313" key="6">
    <source>
        <dbReference type="EMBL" id="HGG00823.1"/>
    </source>
</evidence>
<dbReference type="SMART" id="SM01247">
    <property type="entry name" value="KaiA"/>
    <property type="match status" value="1"/>
</dbReference>
<feature type="region of interest" description="Disordered" evidence="3">
    <location>
        <begin position="68"/>
        <end position="116"/>
    </location>
</feature>
<evidence type="ECO:0000256" key="1">
    <source>
        <dbReference type="ARBA" id="ARBA00023108"/>
    </source>
</evidence>
<evidence type="ECO:0000256" key="3">
    <source>
        <dbReference type="SAM" id="MobiDB-lite"/>
    </source>
</evidence>
<feature type="compositionally biased region" description="Polar residues" evidence="3">
    <location>
        <begin position="100"/>
        <end position="112"/>
    </location>
</feature>
<name>A0A7C3ZJM4_9CYAN</name>
<evidence type="ECO:0000259" key="4">
    <source>
        <dbReference type="PROSITE" id="PS51430"/>
    </source>
</evidence>
<dbReference type="InterPro" id="IPR011006">
    <property type="entry name" value="CheY-like_superfamily"/>
</dbReference>
<dbReference type="PROSITE" id="PS51430">
    <property type="entry name" value="KAIA_N"/>
    <property type="match status" value="1"/>
</dbReference>
<comment type="caution">
    <text evidence="6">The sequence shown here is derived from an EMBL/GenBank/DDBJ whole genome shotgun (WGS) entry which is preliminary data.</text>
</comment>
<dbReference type="InterPro" id="IPR020844">
    <property type="entry name" value="Circadian_clock_KaiA_N"/>
</dbReference>
<dbReference type="SUPFAM" id="SSF101215">
    <property type="entry name" value="KaiA/RbsU domain"/>
    <property type="match status" value="1"/>
</dbReference>
<accession>A0A7C3ZJM4</accession>
<dbReference type="InterPro" id="IPR017944">
    <property type="entry name" value="KaiA/RbsU_helical_domain_sf"/>
</dbReference>
<dbReference type="Pfam" id="PF07688">
    <property type="entry name" value="KaiA"/>
    <property type="match status" value="1"/>
</dbReference>
<reference evidence="6" key="1">
    <citation type="journal article" date="2020" name="mSystems">
        <title>Genome- and Community-Level Interaction Insights into Carbon Utilization and Element Cycling Functions of Hydrothermarchaeota in Hydrothermal Sediment.</title>
        <authorList>
            <person name="Zhou Z."/>
            <person name="Liu Y."/>
            <person name="Xu W."/>
            <person name="Pan J."/>
            <person name="Luo Z.H."/>
            <person name="Li M."/>
        </authorList>
    </citation>
    <scope>NUCLEOTIDE SEQUENCE [LARGE SCALE GENOMIC DNA]</scope>
    <source>
        <strain evidence="6">SpSt-374</strain>
    </source>
</reference>
<dbReference type="InterPro" id="IPR011648">
    <property type="entry name" value="Circadian_clock_KaiA"/>
</dbReference>
<sequence>MAGAVSEFLASDRYLLTHVQSEKALFTFLEQEKQQIDCLLLDGNSVIGIAKRLQAKGTLLPAVILSSASRSDSSPPQKPDSGPLRDSQMGELPAGETGSVDESQPLTPSFPNQEAAAPEPIYHSAEVHITKDEISTIARYIEQAITQFLNLTPTRSDTLPSDPPSSLPEPATHFLQLQQRRLAEKLRERLGYLGVYYKRNHQRFLRNLPPKERQEFLESLKLDYCEILLHYFDSRNDQNQKIDEFVYNAFFADISVTQIVEIHMELMDEFSKHLKLEGRSEEILLDYRLTLIDVIAHLCEMYRRSIPRDA</sequence>
<keyword evidence="1" id="KW-0090">Biological rhythms</keyword>